<proteinExistence type="predicted"/>
<comment type="caution">
    <text evidence="1">The sequence shown here is derived from an EMBL/GenBank/DDBJ whole genome shotgun (WGS) entry which is preliminary data.</text>
</comment>
<reference evidence="1" key="1">
    <citation type="submission" date="2022-06" db="EMBL/GenBank/DDBJ databases">
        <title>Uncovering the hologenomic basis of an extraordinary plant invasion.</title>
        <authorList>
            <person name="Bieker V.C."/>
            <person name="Martin M.D."/>
            <person name="Gilbert T."/>
            <person name="Hodgins K."/>
            <person name="Battlay P."/>
            <person name="Petersen B."/>
            <person name="Wilson J."/>
        </authorList>
    </citation>
    <scope>NUCLEOTIDE SEQUENCE</scope>
    <source>
        <strain evidence="1">AA19_3_7</strain>
        <tissue evidence="1">Leaf</tissue>
    </source>
</reference>
<dbReference type="AlphaFoldDB" id="A0AAD5G611"/>
<evidence type="ECO:0000313" key="2">
    <source>
        <dbReference type="Proteomes" id="UP001206925"/>
    </source>
</evidence>
<protein>
    <submittedName>
        <fullName evidence="1">Uncharacterized protein</fullName>
    </submittedName>
</protein>
<evidence type="ECO:0000313" key="1">
    <source>
        <dbReference type="EMBL" id="KAI7730180.1"/>
    </source>
</evidence>
<gene>
    <name evidence="1" type="ORF">M8C21_001585</name>
</gene>
<keyword evidence="2" id="KW-1185">Reference proteome</keyword>
<name>A0AAD5G611_AMBAR</name>
<dbReference type="Proteomes" id="UP001206925">
    <property type="component" value="Unassembled WGS sequence"/>
</dbReference>
<organism evidence="1 2">
    <name type="scientific">Ambrosia artemisiifolia</name>
    <name type="common">Common ragweed</name>
    <dbReference type="NCBI Taxonomy" id="4212"/>
    <lineage>
        <taxon>Eukaryota</taxon>
        <taxon>Viridiplantae</taxon>
        <taxon>Streptophyta</taxon>
        <taxon>Embryophyta</taxon>
        <taxon>Tracheophyta</taxon>
        <taxon>Spermatophyta</taxon>
        <taxon>Magnoliopsida</taxon>
        <taxon>eudicotyledons</taxon>
        <taxon>Gunneridae</taxon>
        <taxon>Pentapetalae</taxon>
        <taxon>asterids</taxon>
        <taxon>campanulids</taxon>
        <taxon>Asterales</taxon>
        <taxon>Asteraceae</taxon>
        <taxon>Asteroideae</taxon>
        <taxon>Heliantheae alliance</taxon>
        <taxon>Heliantheae</taxon>
        <taxon>Ambrosia</taxon>
    </lineage>
</organism>
<accession>A0AAD5G611</accession>
<feature type="non-terminal residue" evidence="1">
    <location>
        <position position="104"/>
    </location>
</feature>
<dbReference type="EMBL" id="JAMZMK010010834">
    <property type="protein sequence ID" value="KAI7730180.1"/>
    <property type="molecule type" value="Genomic_DNA"/>
</dbReference>
<sequence length="104" mass="11774">MSMLTQYYLNISKLRYYLYFNAASSKNLPDGGSEHRLEVEVMQNIESDHCLEVLQKLCNPKGYKDSVNIEMVLGQAEVITSSKAVIVTKFVRPIPNKGKMSSIQ</sequence>